<name>A0ABY8Y021_9PSEU</name>
<evidence type="ECO:0000313" key="8">
    <source>
        <dbReference type="Proteomes" id="UP001227101"/>
    </source>
</evidence>
<gene>
    <name evidence="7" type="ORF">QP939_21735</name>
</gene>
<dbReference type="CDD" id="cd07185">
    <property type="entry name" value="OmpA_C-like"/>
    <property type="match status" value="1"/>
</dbReference>
<proteinExistence type="predicted"/>
<evidence type="ECO:0000256" key="4">
    <source>
        <dbReference type="PROSITE-ProRule" id="PRU00473"/>
    </source>
</evidence>
<dbReference type="InterPro" id="IPR036465">
    <property type="entry name" value="vWFA_dom_sf"/>
</dbReference>
<keyword evidence="8" id="KW-1185">Reference proteome</keyword>
<evidence type="ECO:0000313" key="7">
    <source>
        <dbReference type="EMBL" id="WIV61031.1"/>
    </source>
</evidence>
<dbReference type="Proteomes" id="UP001227101">
    <property type="component" value="Chromosome"/>
</dbReference>
<dbReference type="PANTHER" id="PTHR30329">
    <property type="entry name" value="STATOR ELEMENT OF FLAGELLAR MOTOR COMPLEX"/>
    <property type="match status" value="1"/>
</dbReference>
<dbReference type="PANTHER" id="PTHR30329:SF21">
    <property type="entry name" value="LIPOPROTEIN YIAD-RELATED"/>
    <property type="match status" value="1"/>
</dbReference>
<evidence type="ECO:0000256" key="3">
    <source>
        <dbReference type="ARBA" id="ARBA00023237"/>
    </source>
</evidence>
<comment type="subcellular location">
    <subcellularLocation>
        <location evidence="1">Cell outer membrane</location>
    </subcellularLocation>
</comment>
<reference evidence="7 8" key="1">
    <citation type="submission" date="2023-06" db="EMBL/GenBank/DDBJ databases">
        <authorList>
            <person name="Oyuntsetseg B."/>
            <person name="Kim S.B."/>
        </authorList>
    </citation>
    <scope>NUCLEOTIDE SEQUENCE [LARGE SCALE GENOMIC DNA]</scope>
    <source>
        <strain evidence="7 8">2-2</strain>
    </source>
</reference>
<dbReference type="Pfam" id="PF00691">
    <property type="entry name" value="OmpA"/>
    <property type="match status" value="1"/>
</dbReference>
<keyword evidence="5" id="KW-0732">Signal</keyword>
<keyword evidence="3" id="KW-0998">Cell outer membrane</keyword>
<dbReference type="InterPro" id="IPR050330">
    <property type="entry name" value="Bact_OuterMem_StrucFunc"/>
</dbReference>
<dbReference type="EMBL" id="CP127173">
    <property type="protein sequence ID" value="WIV61031.1"/>
    <property type="molecule type" value="Genomic_DNA"/>
</dbReference>
<evidence type="ECO:0000256" key="2">
    <source>
        <dbReference type="ARBA" id="ARBA00023136"/>
    </source>
</evidence>
<feature type="domain" description="OmpA-like" evidence="6">
    <location>
        <begin position="297"/>
        <end position="409"/>
    </location>
</feature>
<organism evidence="7 8">
    <name type="scientific">Amycolatopsis nalaikhensis</name>
    <dbReference type="NCBI Taxonomy" id="715472"/>
    <lineage>
        <taxon>Bacteria</taxon>
        <taxon>Bacillati</taxon>
        <taxon>Actinomycetota</taxon>
        <taxon>Actinomycetes</taxon>
        <taxon>Pseudonocardiales</taxon>
        <taxon>Pseudonocardiaceae</taxon>
        <taxon>Amycolatopsis</taxon>
    </lineage>
</organism>
<dbReference type="Gene3D" id="3.40.50.410">
    <property type="entry name" value="von Willebrand factor, type A domain"/>
    <property type="match status" value="1"/>
</dbReference>
<dbReference type="PROSITE" id="PS51257">
    <property type="entry name" value="PROKAR_LIPOPROTEIN"/>
    <property type="match status" value="1"/>
</dbReference>
<protein>
    <submittedName>
        <fullName evidence="7">OmpA family protein</fullName>
    </submittedName>
</protein>
<accession>A0ABY8Y021</accession>
<sequence length="409" mass="41968">MKRLREARYLLAVVAAAGALAVLGSCGFDTLVTGDGSGGEDSCAWMRASQNVSKNGTLVLFDQSNSTRAGSAADQVVDEDAVLKDVLANAVDNGDSVRLGTFDGTSASVQVRQTLTTDSGAQNPDNQKEDRDSAKQCLADAVRGVAEGPPGQPGSDVLGAVEAAKGAFAQQSGKKNIVLVTDGLATVGCADLRNLAIGKDSEVDRVTAGCAAREPDLRGYTLTLLGVGHPAAGQPLPGSGSLAWLNSLWSTLCGRMRADSCRVSTAPVTTRAAGTRVVAPGAADPTVTFPPEDGLARGSEVLHVSADVLFTNNSWAISDTGRAMLKAGLGGHLNAKIEVDGYTEAQSTAAYNQHLAQQRADAVRQALIALGAKDVTAVGFATTAPHCPGGADDQARQCNRRVDIKVADG</sequence>
<dbReference type="RefSeq" id="WP_285458643.1">
    <property type="nucleotide sequence ID" value="NZ_CP127173.1"/>
</dbReference>
<dbReference type="InterPro" id="IPR006664">
    <property type="entry name" value="OMP_bac"/>
</dbReference>
<dbReference type="Gene3D" id="3.30.1330.60">
    <property type="entry name" value="OmpA-like domain"/>
    <property type="match status" value="1"/>
</dbReference>
<dbReference type="PROSITE" id="PS51123">
    <property type="entry name" value="OMPA_2"/>
    <property type="match status" value="1"/>
</dbReference>
<evidence type="ECO:0000256" key="1">
    <source>
        <dbReference type="ARBA" id="ARBA00004442"/>
    </source>
</evidence>
<evidence type="ECO:0000259" key="6">
    <source>
        <dbReference type="PROSITE" id="PS51123"/>
    </source>
</evidence>
<dbReference type="InterPro" id="IPR036737">
    <property type="entry name" value="OmpA-like_sf"/>
</dbReference>
<dbReference type="PRINTS" id="PR01021">
    <property type="entry name" value="OMPADOMAIN"/>
</dbReference>
<keyword evidence="2 4" id="KW-0472">Membrane</keyword>
<feature type="chain" id="PRO_5047155978" evidence="5">
    <location>
        <begin position="22"/>
        <end position="409"/>
    </location>
</feature>
<dbReference type="SUPFAM" id="SSF103088">
    <property type="entry name" value="OmpA-like"/>
    <property type="match status" value="1"/>
</dbReference>
<evidence type="ECO:0000256" key="5">
    <source>
        <dbReference type="SAM" id="SignalP"/>
    </source>
</evidence>
<dbReference type="InterPro" id="IPR006665">
    <property type="entry name" value="OmpA-like"/>
</dbReference>
<feature type="signal peptide" evidence="5">
    <location>
        <begin position="1"/>
        <end position="21"/>
    </location>
</feature>